<evidence type="ECO:0000313" key="2">
    <source>
        <dbReference type="Proteomes" id="UP001066276"/>
    </source>
</evidence>
<reference evidence="1" key="1">
    <citation type="journal article" date="2022" name="bioRxiv">
        <title>Sequencing and chromosome-scale assembly of the giantPleurodeles waltlgenome.</title>
        <authorList>
            <person name="Brown T."/>
            <person name="Elewa A."/>
            <person name="Iarovenko S."/>
            <person name="Subramanian E."/>
            <person name="Araus A.J."/>
            <person name="Petzold A."/>
            <person name="Susuki M."/>
            <person name="Suzuki K.-i.T."/>
            <person name="Hayashi T."/>
            <person name="Toyoda A."/>
            <person name="Oliveira C."/>
            <person name="Osipova E."/>
            <person name="Leigh N.D."/>
            <person name="Simon A."/>
            <person name="Yun M.H."/>
        </authorList>
    </citation>
    <scope>NUCLEOTIDE SEQUENCE</scope>
    <source>
        <strain evidence="1">20211129_DDA</strain>
        <tissue evidence="1">Liver</tissue>
    </source>
</reference>
<dbReference type="AlphaFoldDB" id="A0AAV7PFB2"/>
<protein>
    <submittedName>
        <fullName evidence="1">Uncharacterized protein</fullName>
    </submittedName>
</protein>
<evidence type="ECO:0000313" key="1">
    <source>
        <dbReference type="EMBL" id="KAJ1127011.1"/>
    </source>
</evidence>
<keyword evidence="2" id="KW-1185">Reference proteome</keyword>
<organism evidence="1 2">
    <name type="scientific">Pleurodeles waltl</name>
    <name type="common">Iberian ribbed newt</name>
    <dbReference type="NCBI Taxonomy" id="8319"/>
    <lineage>
        <taxon>Eukaryota</taxon>
        <taxon>Metazoa</taxon>
        <taxon>Chordata</taxon>
        <taxon>Craniata</taxon>
        <taxon>Vertebrata</taxon>
        <taxon>Euteleostomi</taxon>
        <taxon>Amphibia</taxon>
        <taxon>Batrachia</taxon>
        <taxon>Caudata</taxon>
        <taxon>Salamandroidea</taxon>
        <taxon>Salamandridae</taxon>
        <taxon>Pleurodelinae</taxon>
        <taxon>Pleurodeles</taxon>
    </lineage>
</organism>
<name>A0AAV7PFB2_PLEWA</name>
<gene>
    <name evidence="1" type="ORF">NDU88_005417</name>
</gene>
<comment type="caution">
    <text evidence="1">The sequence shown here is derived from an EMBL/GenBank/DDBJ whole genome shotgun (WGS) entry which is preliminary data.</text>
</comment>
<proteinExistence type="predicted"/>
<dbReference type="EMBL" id="JANPWB010000011">
    <property type="protein sequence ID" value="KAJ1127011.1"/>
    <property type="molecule type" value="Genomic_DNA"/>
</dbReference>
<sequence>MEGGYTIHCGQEGLRLYATENSICNAQTGHVIAKQKVVQRLCWNKLLTKLTGEKVTDPEAAIRRSLGVAACKRASECGSIGPTEVQRERPGTGAGAGAEGEAISLAGSLAAALHLRVRGAGGASAVAEGVHSTTLRLEPRLEPVGPSASCRVLVEQLVEQRHVASRAQRSLRVA</sequence>
<accession>A0AAV7PFB2</accession>
<dbReference type="Proteomes" id="UP001066276">
    <property type="component" value="Chromosome 7"/>
</dbReference>